<dbReference type="InterPro" id="IPR021409">
    <property type="entry name" value="DUF3047"/>
</dbReference>
<gene>
    <name evidence="2" type="ORF">PFRI_37150</name>
</gene>
<dbReference type="AlphaFoldDB" id="A0A1L9NS35"/>
<sequence length="215" mass="23600">MKKLLSLALAASLITAPAVMAEQISFNNSWKEQKFSLFSKNKYSFGGGTLGIQSDASVSMTYLRLPENAWSSTKAAWRWRVDQSVPATDLHKKGGDDRNFSFYMIFMSKDEALQFKGKSLRRLFKAKTARILVYTWGGAHGRGKVFDSPYSSGVGKTVILRDAGTGNHRESVDFVSDYKRAFGGTPGAVVGFAITADSDDTDTAIRAQMSNLVLN</sequence>
<proteinExistence type="predicted"/>
<evidence type="ECO:0000313" key="2">
    <source>
        <dbReference type="EMBL" id="OJI92120.1"/>
    </source>
</evidence>
<protein>
    <recommendedName>
        <fullName evidence="4">DUF3047 domain-containing protein</fullName>
    </recommendedName>
</protein>
<keyword evidence="1" id="KW-0732">Signal</keyword>
<feature type="chain" id="PRO_5013267843" description="DUF3047 domain-containing protein" evidence="1">
    <location>
        <begin position="22"/>
        <end position="215"/>
    </location>
</feature>
<dbReference type="STRING" id="696762.PFRI_37150"/>
<reference evidence="2 3" key="1">
    <citation type="submission" date="2016-10" db="EMBL/GenBank/DDBJ databases">
        <title>Genome sequence of Planktotalea frisia SH6-1.</title>
        <authorList>
            <person name="Poehlein A."/>
            <person name="Bakenhus I."/>
            <person name="Voget S."/>
            <person name="Brinkhoff T."/>
            <person name="Simon M."/>
        </authorList>
    </citation>
    <scope>NUCLEOTIDE SEQUENCE [LARGE SCALE GENOMIC DNA]</scope>
    <source>
        <strain evidence="2 3">SH6-1</strain>
    </source>
</reference>
<accession>A0A1L9NS35</accession>
<feature type="signal peptide" evidence="1">
    <location>
        <begin position="1"/>
        <end position="21"/>
    </location>
</feature>
<dbReference type="OrthoDB" id="8443660at2"/>
<dbReference type="Proteomes" id="UP000184514">
    <property type="component" value="Unassembled WGS sequence"/>
</dbReference>
<evidence type="ECO:0000313" key="3">
    <source>
        <dbReference type="Proteomes" id="UP000184514"/>
    </source>
</evidence>
<dbReference type="RefSeq" id="WP_072632193.1">
    <property type="nucleotide sequence ID" value="NZ_MLCB01000201.1"/>
</dbReference>
<dbReference type="EMBL" id="MLCB01000201">
    <property type="protein sequence ID" value="OJI92120.1"/>
    <property type="molecule type" value="Genomic_DNA"/>
</dbReference>
<dbReference type="Pfam" id="PF11249">
    <property type="entry name" value="DUF3047"/>
    <property type="match status" value="1"/>
</dbReference>
<name>A0A1L9NS35_9RHOB</name>
<organism evidence="2 3">
    <name type="scientific">Planktotalea frisia</name>
    <dbReference type="NCBI Taxonomy" id="696762"/>
    <lineage>
        <taxon>Bacteria</taxon>
        <taxon>Pseudomonadati</taxon>
        <taxon>Pseudomonadota</taxon>
        <taxon>Alphaproteobacteria</taxon>
        <taxon>Rhodobacterales</taxon>
        <taxon>Paracoccaceae</taxon>
        <taxon>Planktotalea</taxon>
    </lineage>
</organism>
<keyword evidence="3" id="KW-1185">Reference proteome</keyword>
<evidence type="ECO:0008006" key="4">
    <source>
        <dbReference type="Google" id="ProtNLM"/>
    </source>
</evidence>
<evidence type="ECO:0000256" key="1">
    <source>
        <dbReference type="SAM" id="SignalP"/>
    </source>
</evidence>
<comment type="caution">
    <text evidence="2">The sequence shown here is derived from an EMBL/GenBank/DDBJ whole genome shotgun (WGS) entry which is preliminary data.</text>
</comment>